<protein>
    <submittedName>
        <fullName evidence="3">TlpA family protein disulfide reductase</fullName>
    </submittedName>
</protein>
<keyword evidence="4" id="KW-1185">Reference proteome</keyword>
<feature type="domain" description="Thioredoxin" evidence="2">
    <location>
        <begin position="74"/>
        <end position="213"/>
    </location>
</feature>
<evidence type="ECO:0000256" key="1">
    <source>
        <dbReference type="ARBA" id="ARBA00023284"/>
    </source>
</evidence>
<dbReference type="Gene3D" id="3.40.30.10">
    <property type="entry name" value="Glutaredoxin"/>
    <property type="match status" value="1"/>
</dbReference>
<dbReference type="InterPro" id="IPR013766">
    <property type="entry name" value="Thioredoxin_domain"/>
</dbReference>
<dbReference type="SUPFAM" id="SSF52833">
    <property type="entry name" value="Thioredoxin-like"/>
    <property type="match status" value="1"/>
</dbReference>
<reference evidence="3 4" key="1">
    <citation type="submission" date="2021-07" db="EMBL/GenBank/DDBJ databases">
        <title>Karlodiniumbacter phycospheric gen. nov., sp. nov., a phycosphere bacterium isolated from karlodinium veneficum.</title>
        <authorList>
            <person name="Peng Y."/>
            <person name="Jiang L."/>
            <person name="Lee J."/>
        </authorList>
    </citation>
    <scope>NUCLEOTIDE SEQUENCE</scope>
    <source>
        <strain evidence="3 4">N5</strain>
    </source>
</reference>
<organism evidence="3">
    <name type="scientific">Gymnodinialimonas phycosphaerae</name>
    <dbReference type="NCBI Taxonomy" id="2841589"/>
    <lineage>
        <taxon>Bacteria</taxon>
        <taxon>Pseudomonadati</taxon>
        <taxon>Pseudomonadota</taxon>
        <taxon>Alphaproteobacteria</taxon>
        <taxon>Rhodobacterales</taxon>
        <taxon>Paracoccaceae</taxon>
        <taxon>Gymnodinialimonas</taxon>
    </lineage>
</organism>
<dbReference type="CDD" id="cd02966">
    <property type="entry name" value="TlpA_like_family"/>
    <property type="match status" value="1"/>
</dbReference>
<evidence type="ECO:0000313" key="3">
    <source>
        <dbReference type="EMBL" id="QXL87225.1"/>
    </source>
</evidence>
<dbReference type="InterPro" id="IPR036249">
    <property type="entry name" value="Thioredoxin-like_sf"/>
</dbReference>
<evidence type="ECO:0000313" key="4">
    <source>
        <dbReference type="Proteomes" id="UP000693972"/>
    </source>
</evidence>
<name>A0A975TTM7_9RHOB</name>
<dbReference type="Pfam" id="PF00578">
    <property type="entry name" value="AhpC-TSA"/>
    <property type="match status" value="1"/>
</dbReference>
<dbReference type="InterPro" id="IPR000866">
    <property type="entry name" value="AhpC/TSA"/>
</dbReference>
<gene>
    <name evidence="3" type="ORF">KUL25_17610</name>
</gene>
<accession>A0A975TTM7</accession>
<dbReference type="InterPro" id="IPR050553">
    <property type="entry name" value="Thioredoxin_ResA/DsbE_sf"/>
</dbReference>
<dbReference type="EMBL" id="JAIMBW010000001">
    <property type="protein sequence ID" value="MBY4894579.1"/>
    <property type="molecule type" value="Genomic_DNA"/>
</dbReference>
<evidence type="ECO:0000259" key="2">
    <source>
        <dbReference type="PROSITE" id="PS51352"/>
    </source>
</evidence>
<dbReference type="EMBL" id="CP078073">
    <property type="protein sequence ID" value="QXL87225.1"/>
    <property type="molecule type" value="Genomic_DNA"/>
</dbReference>
<dbReference type="Proteomes" id="UP000693972">
    <property type="component" value="Unassembled WGS sequence"/>
</dbReference>
<dbReference type="PANTHER" id="PTHR42852">
    <property type="entry name" value="THIOL:DISULFIDE INTERCHANGE PROTEIN DSBE"/>
    <property type="match status" value="1"/>
</dbReference>
<dbReference type="PROSITE" id="PS51352">
    <property type="entry name" value="THIOREDOXIN_2"/>
    <property type="match status" value="1"/>
</dbReference>
<keyword evidence="1" id="KW-0676">Redox-active center</keyword>
<dbReference type="GO" id="GO:0015036">
    <property type="term" value="F:disulfide oxidoreductase activity"/>
    <property type="evidence" value="ECO:0007669"/>
    <property type="project" value="UniProtKB-ARBA"/>
</dbReference>
<dbReference type="AlphaFoldDB" id="A0A975TTM7"/>
<dbReference type="PROSITE" id="PS00194">
    <property type="entry name" value="THIOREDOXIN_1"/>
    <property type="match status" value="1"/>
</dbReference>
<dbReference type="GO" id="GO:0016209">
    <property type="term" value="F:antioxidant activity"/>
    <property type="evidence" value="ECO:0007669"/>
    <property type="project" value="InterPro"/>
</dbReference>
<sequence>MVLAFVASLVEPVPLMSNVLSLKGTKMVRKILLTAAYIAASLGANAAMTLQASAQDLSALQVGEMRGLVIHADPVTTSALPYVQADETEGALSDYAGQYVLLNFWATWCAPCREEMPSLQRLQDQMGGDTFQVVTLATGRNPPQAIRRFFEEEGVTSLPQHRDINQQIAREMGIFGLPITLVLDPEGQEIARLRGDAHWDSPEAIAMLQAIMASGS</sequence>
<dbReference type="PANTHER" id="PTHR42852:SF18">
    <property type="entry name" value="CHROMOSOME UNDETERMINED SCAFFOLD_47, WHOLE GENOME SHOTGUN SEQUENCE"/>
    <property type="match status" value="1"/>
</dbReference>
<dbReference type="InterPro" id="IPR017937">
    <property type="entry name" value="Thioredoxin_CS"/>
</dbReference>
<proteinExistence type="predicted"/>